<keyword evidence="2" id="KW-0472">Membrane</keyword>
<dbReference type="AlphaFoldDB" id="A0A7S3P6E6"/>
<dbReference type="InterPro" id="IPR001611">
    <property type="entry name" value="Leu-rich_rpt"/>
</dbReference>
<feature type="region of interest" description="Disordered" evidence="1">
    <location>
        <begin position="1"/>
        <end position="24"/>
    </location>
</feature>
<feature type="region of interest" description="Disordered" evidence="1">
    <location>
        <begin position="43"/>
        <end position="74"/>
    </location>
</feature>
<keyword evidence="2" id="KW-1133">Transmembrane helix</keyword>
<proteinExistence type="predicted"/>
<accession>A0A7S3P6E6</accession>
<protein>
    <submittedName>
        <fullName evidence="3">Uncharacterized protein</fullName>
    </submittedName>
</protein>
<evidence type="ECO:0000313" key="3">
    <source>
        <dbReference type="EMBL" id="CAE0410597.1"/>
    </source>
</evidence>
<dbReference type="Pfam" id="PF00560">
    <property type="entry name" value="LRR_1"/>
    <property type="match status" value="1"/>
</dbReference>
<dbReference type="Gene3D" id="3.80.10.10">
    <property type="entry name" value="Ribonuclease Inhibitor"/>
    <property type="match status" value="1"/>
</dbReference>
<dbReference type="EMBL" id="HBIM01009554">
    <property type="protein sequence ID" value="CAE0410597.1"/>
    <property type="molecule type" value="Transcribed_RNA"/>
</dbReference>
<gene>
    <name evidence="3" type="ORF">ACOF00016_LOCUS8048</name>
</gene>
<feature type="transmembrane region" description="Helical" evidence="2">
    <location>
        <begin position="135"/>
        <end position="156"/>
    </location>
</feature>
<reference evidence="3" key="1">
    <citation type="submission" date="2021-01" db="EMBL/GenBank/DDBJ databases">
        <authorList>
            <person name="Corre E."/>
            <person name="Pelletier E."/>
            <person name="Niang G."/>
            <person name="Scheremetjew M."/>
            <person name="Finn R."/>
            <person name="Kale V."/>
            <person name="Holt S."/>
            <person name="Cochrane G."/>
            <person name="Meng A."/>
            <person name="Brown T."/>
            <person name="Cohen L."/>
        </authorList>
    </citation>
    <scope>NUCLEOTIDE SEQUENCE</scope>
    <source>
        <strain evidence="3">CCMP127</strain>
    </source>
</reference>
<dbReference type="InterPro" id="IPR046959">
    <property type="entry name" value="PRK1-6/SRF4-like"/>
</dbReference>
<dbReference type="InterPro" id="IPR032675">
    <property type="entry name" value="LRR_dom_sf"/>
</dbReference>
<sequence length="371" mass="41122">MTDLNIARIGSLEDGDDPSNAGRVSYNSWRYADEASLYSIAEDSREGLSSRGTASASRHGSHASYKVPPPSTLLIQQDGEDLEPIEVKWVTAEEMEQEQQNQRDAIIPIPNGDPDEEPSVDDEELGPRHNTRRSLLFVLCLAGAVVAIVLSLTLSLRNRDSESEPRVSGGIEDAAEFQPDRWAPTMAPTYTQSVDDFVLNAILSCGHTSAEKLENSWPQLEVLETIKRQVATLVTVREDGFLEFDPIVGKEYVLELFAMLMLFFDTTGELWTDHTNWYSDKDVCEWYNQAADHCIERVPGSAAVTKIKLSSNNLQGPLPSELCCLPTLQEVILDNNGLKGPQPTCLDQLRVIDLVNNEFDLEIATQSVEAP</sequence>
<evidence type="ECO:0000256" key="1">
    <source>
        <dbReference type="SAM" id="MobiDB-lite"/>
    </source>
</evidence>
<organism evidence="3">
    <name type="scientific">Amphora coffeiformis</name>
    <dbReference type="NCBI Taxonomy" id="265554"/>
    <lineage>
        <taxon>Eukaryota</taxon>
        <taxon>Sar</taxon>
        <taxon>Stramenopiles</taxon>
        <taxon>Ochrophyta</taxon>
        <taxon>Bacillariophyta</taxon>
        <taxon>Bacillariophyceae</taxon>
        <taxon>Bacillariophycidae</taxon>
        <taxon>Thalassiophysales</taxon>
        <taxon>Catenulaceae</taxon>
        <taxon>Amphora</taxon>
    </lineage>
</organism>
<dbReference type="PANTHER" id="PTHR48007:SF76">
    <property type="entry name" value="OS03G0145102 PROTEIN"/>
    <property type="match status" value="1"/>
</dbReference>
<name>A0A7S3P6E6_9STRA</name>
<dbReference type="SUPFAM" id="SSF52058">
    <property type="entry name" value="L domain-like"/>
    <property type="match status" value="1"/>
</dbReference>
<feature type="region of interest" description="Disordered" evidence="1">
    <location>
        <begin position="94"/>
        <end position="126"/>
    </location>
</feature>
<keyword evidence="2" id="KW-0812">Transmembrane</keyword>
<evidence type="ECO:0000256" key="2">
    <source>
        <dbReference type="SAM" id="Phobius"/>
    </source>
</evidence>
<dbReference type="PANTHER" id="PTHR48007">
    <property type="entry name" value="LEUCINE-RICH REPEAT RECEPTOR-LIKE PROTEIN KINASE PXC1"/>
    <property type="match status" value="1"/>
</dbReference>
<feature type="compositionally biased region" description="Acidic residues" evidence="1">
    <location>
        <begin position="113"/>
        <end position="124"/>
    </location>
</feature>